<dbReference type="AlphaFoldDB" id="A0A934MLM8"/>
<dbReference type="EMBL" id="JAEKMH010000004">
    <property type="protein sequence ID" value="MBJ3786408.1"/>
    <property type="molecule type" value="Genomic_DNA"/>
</dbReference>
<organism evidence="1 2">
    <name type="scientific">Devosia sediminis</name>
    <dbReference type="NCBI Taxonomy" id="2798801"/>
    <lineage>
        <taxon>Bacteria</taxon>
        <taxon>Pseudomonadati</taxon>
        <taxon>Pseudomonadota</taxon>
        <taxon>Alphaproteobacteria</taxon>
        <taxon>Hyphomicrobiales</taxon>
        <taxon>Devosiaceae</taxon>
        <taxon>Devosia</taxon>
    </lineage>
</organism>
<sequence length="109" mass="12491">MGVPKWVHRLLDRFGPARRLHVIAGDRLPPRMPARDLVLAVDDGEPWSIGIQCPCRCGDVIEMLVIPGARPRWDFTIDDDGRPTLSPSVWRNVGCKSHFWLRKGRVHWC</sequence>
<keyword evidence="2" id="KW-1185">Reference proteome</keyword>
<dbReference type="Proteomes" id="UP000602124">
    <property type="component" value="Unassembled WGS sequence"/>
</dbReference>
<proteinExistence type="predicted"/>
<evidence type="ECO:0000313" key="1">
    <source>
        <dbReference type="EMBL" id="MBJ3786408.1"/>
    </source>
</evidence>
<protein>
    <submittedName>
        <fullName evidence="1">Uncharacterized protein</fullName>
    </submittedName>
</protein>
<evidence type="ECO:0000313" key="2">
    <source>
        <dbReference type="Proteomes" id="UP000602124"/>
    </source>
</evidence>
<reference evidence="1" key="1">
    <citation type="submission" date="2020-12" db="EMBL/GenBank/DDBJ databases">
        <title>Devosia sp. MSA67 isolated from Mo River.</title>
        <authorList>
            <person name="Ma F."/>
            <person name="Zi Z."/>
        </authorList>
    </citation>
    <scope>NUCLEOTIDE SEQUENCE</scope>
    <source>
        <strain evidence="1">MSA67</strain>
    </source>
</reference>
<name>A0A934MLM8_9HYPH</name>
<gene>
    <name evidence="1" type="ORF">JEQ47_16905</name>
</gene>
<dbReference type="InterPro" id="IPR045384">
    <property type="entry name" value="DUF6527"/>
</dbReference>
<dbReference type="Pfam" id="PF20137">
    <property type="entry name" value="BubE"/>
    <property type="match status" value="1"/>
</dbReference>
<accession>A0A934MLM8</accession>
<comment type="caution">
    <text evidence="1">The sequence shown here is derived from an EMBL/GenBank/DDBJ whole genome shotgun (WGS) entry which is preliminary data.</text>
</comment>